<name>A0AAN8WFU0_HALRR</name>
<comment type="cofactor">
    <cofactor evidence="21">
        <name>Mo-molybdopterin</name>
        <dbReference type="ChEBI" id="CHEBI:71302"/>
    </cofactor>
    <text evidence="21">Binds 1 Mo-molybdopterin (Mo-MPT) cofactor per subunit.</text>
</comment>
<feature type="binding site" evidence="21">
    <location>
        <position position="944"/>
    </location>
    <ligand>
        <name>Mo-molybdopterin</name>
        <dbReference type="ChEBI" id="CHEBI:71302"/>
    </ligand>
    <ligandPart>
        <name>Mo</name>
        <dbReference type="ChEBI" id="CHEBI:28685"/>
    </ligandPart>
</feature>
<dbReference type="InterPro" id="IPR016169">
    <property type="entry name" value="FAD-bd_PCMH_sub2"/>
</dbReference>
<keyword evidence="15" id="KW-0576">Peroxisome</keyword>
<dbReference type="Gene3D" id="1.10.150.120">
    <property type="entry name" value="[2Fe-2S]-binding domain"/>
    <property type="match status" value="1"/>
</dbReference>
<dbReference type="InterPro" id="IPR014307">
    <property type="entry name" value="Xanthine_DH_ssu"/>
</dbReference>
<feature type="binding site" evidence="21">
    <location>
        <position position="1111"/>
    </location>
    <ligand>
        <name>Mo-molybdopterin</name>
        <dbReference type="ChEBI" id="CHEBI:71302"/>
    </ligand>
    <ligandPart>
        <name>Mo</name>
        <dbReference type="ChEBI" id="CHEBI:28685"/>
    </ligandPart>
</feature>
<comment type="catalytic activity">
    <reaction evidence="17">
        <text>xanthine + NAD(+) + H2O = urate + NADH + H(+)</text>
        <dbReference type="Rhea" id="RHEA:16669"/>
        <dbReference type="ChEBI" id="CHEBI:15377"/>
        <dbReference type="ChEBI" id="CHEBI:15378"/>
        <dbReference type="ChEBI" id="CHEBI:17712"/>
        <dbReference type="ChEBI" id="CHEBI:17775"/>
        <dbReference type="ChEBI" id="CHEBI:57540"/>
        <dbReference type="ChEBI" id="CHEBI:57945"/>
        <dbReference type="EC" id="1.17.1.4"/>
    </reaction>
</comment>
<dbReference type="PROSITE" id="PS51387">
    <property type="entry name" value="FAD_PCMH"/>
    <property type="match status" value="1"/>
</dbReference>
<dbReference type="Pfam" id="PF00111">
    <property type="entry name" value="Fer2"/>
    <property type="match status" value="1"/>
</dbReference>
<feature type="binding site" evidence="21">
    <location>
        <position position="153"/>
    </location>
    <ligand>
        <name>[2Fe-2S] cluster</name>
        <dbReference type="ChEBI" id="CHEBI:190135"/>
        <label>2</label>
    </ligand>
</feature>
<dbReference type="InterPro" id="IPR012675">
    <property type="entry name" value="Beta-grasp_dom_sf"/>
</dbReference>
<feature type="active site" description="Proton acceptor" evidence="19">
    <location>
        <position position="1294"/>
    </location>
</feature>
<evidence type="ECO:0000256" key="6">
    <source>
        <dbReference type="ARBA" id="ARBA00022505"/>
    </source>
</evidence>
<dbReference type="Gene3D" id="3.10.20.30">
    <property type="match status" value="1"/>
</dbReference>
<feature type="binding site" evidence="21">
    <location>
        <position position="118"/>
    </location>
    <ligand>
        <name>[2Fe-2S] cluster</name>
        <dbReference type="ChEBI" id="CHEBI:190135"/>
        <label>2</label>
    </ligand>
</feature>
<evidence type="ECO:0000256" key="18">
    <source>
        <dbReference type="ARBA" id="ARBA00049517"/>
    </source>
</evidence>
<dbReference type="InterPro" id="IPR008274">
    <property type="entry name" value="AldOxase/xan_DH_MoCoBD1"/>
</dbReference>
<keyword evidence="10 20" id="KW-0274">FAD</keyword>
<feature type="binding site" evidence="21">
    <location>
        <position position="799"/>
    </location>
    <ligand>
        <name>Mo-molybdopterin</name>
        <dbReference type="ChEBI" id="CHEBI:71302"/>
    </ligand>
    <ligandPart>
        <name>Mo</name>
        <dbReference type="ChEBI" id="CHEBI:28685"/>
    </ligandPart>
</feature>
<evidence type="ECO:0000256" key="10">
    <source>
        <dbReference type="ARBA" id="ARBA00022827"/>
    </source>
</evidence>
<sequence length="1362" mass="150588">MPETDETNSTLIFFVNGKKVVEPCVDPEWTLLYYLRNILRLTGTKLGCGEGGCGACTVMISKYNHTSDSLRHYSVNACLTPVASVHGQAVTTVEGIGSTKTRLHVVQERIAKAHGSQCGFCTPGMVMSMYTLLRNNPLPSMAQVEEYFAGNLCRCTGYRPIIDGVRGLTFDGQKGGCGKLDCCKLRNSIQHGATNGVSVDVMNGTSSKDEPSTTYEETDISHALHVESEFRIYDPSQEVIFPPELKVHQELHTQFLVFKGPRVTYYRPSSLKQLLDLKAVHDDAKIIVGNTEVGVEVRFKNQLYPVLINSTKVSEITSVTMKDSGIEFGASCTLTSIEEILQDVVKNHPDHRTRVFTAILEMLKWFSGKQIRNCAAIGGNIMTGSPISDLNPLLMAAEATLTLCSKERGERQVVMNHRFFTGYRKNIVLPDEILLSVHIPYTQEDEYLYGYKQARRRDDDIAIVNAGMRVIFEAKSTVVKRIVLAFGGMAPTTVMALNTMKELIGKQWNSSLLETGTSLILKDLPLPPSAPGGMIEYRRALSVSFFFKFYMTVRGGLNQRFPDLVDPLTEEEQRAIQVHEYRPPKSSLLYQKVPSGQTSLDPIGRPMTHTSALKQATGEAIYVDDMPHFENELYAGFVYSNRAHAKIISIDETDALLMDGVEGFFCARDLPGERNKIGVEIHDEEIFASEKVICVGQLIGMVVAKNKPLAKRAAKQVKVQYEDIKPLIITTQDAIREKSYYGQWTIHKGDAELALQNSPHILEGEIHLGGQEHFYMETSSHLAVPKGESGEMEIFSTTQHPSLTQNFVAKALDVPANRIICRVKRIGGGFGGKTSRVLGVSIPLCVAASVLNRPVRKMLDRDEDMQMTGGRHPFLGRWRVGFTREGFITSLQVDLYANGGCTLDLTAAVVEKAMFAVDNVYKCENVLVKGFACRTNLPSNTAFRGFGVPQGTYICEDIITRLSAFLKMDTNVVREKNMYMTGDKTHYNQIIERCTVRRCWDEVLEQADYTSRKSAADKFNKENKYRKRGLSAVPIKYGIGFTKAVLNQAGALVHVYTDGSVLLTHGGTEMGQGLHTKMIQVASRVLKIPVDRIHISETSSDTVPNTSPSAASASSDINGMAVLNACEILLQRLEPIIAKNPKGSWEDWIKDAYINRISLSAAGFHKTPDMMTFDFDTQTGRPFNYYSFGAAVTEVEIDCLTGDHSLLRTDIVMDVGESLNPAVDIGQIEGAFIQGVGLLTLEELCYSPEGVLLTRGPSTYKIPGFQDIPREFNVSLLRGAPNPRAVFSSKAVGEPPLLLAASAFYAIKEAIAAVRKEAGLSPVFRLDTPATAERIRMACEDFLTEKIESSEPGSFVPWCVKV</sequence>
<dbReference type="InterPro" id="IPR006058">
    <property type="entry name" value="2Fe2S_fd_BS"/>
</dbReference>
<evidence type="ECO:0000256" key="11">
    <source>
        <dbReference type="ARBA" id="ARBA00023002"/>
    </source>
</evidence>
<feature type="binding site" evidence="20">
    <location>
        <position position="389"/>
    </location>
    <ligand>
        <name>FAD</name>
        <dbReference type="ChEBI" id="CHEBI:57692"/>
    </ligand>
</feature>
<evidence type="ECO:0000259" key="22">
    <source>
        <dbReference type="PROSITE" id="PS51085"/>
    </source>
</evidence>
<keyword evidence="8 21" id="KW-0001">2Fe-2S</keyword>
<dbReference type="PANTHER" id="PTHR45444:SF3">
    <property type="entry name" value="XANTHINE DEHYDROGENASE"/>
    <property type="match status" value="1"/>
</dbReference>
<dbReference type="InterPro" id="IPR036683">
    <property type="entry name" value="CO_DH_flav_C_dom_sf"/>
</dbReference>
<feature type="binding site" evidence="20">
    <location>
        <position position="1042"/>
    </location>
    <ligand>
        <name>substrate</name>
    </ligand>
</feature>
<evidence type="ECO:0000313" key="24">
    <source>
        <dbReference type="EMBL" id="KAK7065266.1"/>
    </source>
</evidence>
<dbReference type="Gene3D" id="3.30.390.50">
    <property type="entry name" value="CO dehydrogenase flavoprotein, C-terminal domain"/>
    <property type="match status" value="1"/>
</dbReference>
<evidence type="ECO:0000256" key="8">
    <source>
        <dbReference type="ARBA" id="ARBA00022714"/>
    </source>
</evidence>
<keyword evidence="14" id="KW-0520">NAD</keyword>
<dbReference type="FunFam" id="3.30.390.50:FF:000001">
    <property type="entry name" value="Xanthine dehydrogenase oxidase"/>
    <property type="match status" value="1"/>
</dbReference>
<feature type="binding site" evidence="21">
    <location>
        <position position="830"/>
    </location>
    <ligand>
        <name>Mo-molybdopterin</name>
        <dbReference type="ChEBI" id="CHEBI:71302"/>
    </ligand>
    <ligandPart>
        <name>Mo</name>
        <dbReference type="ChEBI" id="CHEBI:28685"/>
    </ligandPart>
</feature>
<dbReference type="EC" id="1.17.1.4" evidence="5"/>
<dbReference type="GO" id="GO:0005506">
    <property type="term" value="F:iron ion binding"/>
    <property type="evidence" value="ECO:0007669"/>
    <property type="project" value="InterPro"/>
</dbReference>
<feature type="domain" description="2Fe-2S ferredoxin-type" evidence="22">
    <location>
        <begin position="9"/>
        <end position="96"/>
    </location>
</feature>
<comment type="cofactor">
    <cofactor evidence="1 20">
        <name>FAD</name>
        <dbReference type="ChEBI" id="CHEBI:57692"/>
    </cofactor>
</comment>
<dbReference type="GO" id="GO:0051537">
    <property type="term" value="F:2 iron, 2 sulfur cluster binding"/>
    <property type="evidence" value="ECO:0007669"/>
    <property type="project" value="UniProtKB-KW"/>
</dbReference>
<dbReference type="FunFam" id="3.30.365.10:FF:000003">
    <property type="entry name" value="Aldehyde oxidase 1"/>
    <property type="match status" value="1"/>
</dbReference>
<evidence type="ECO:0000256" key="21">
    <source>
        <dbReference type="PIRSR" id="PIRSR000127-3"/>
    </source>
</evidence>
<dbReference type="SUPFAM" id="SSF55447">
    <property type="entry name" value="CO dehydrogenase flavoprotein C-terminal domain-like"/>
    <property type="match status" value="1"/>
</dbReference>
<dbReference type="SUPFAM" id="SSF54665">
    <property type="entry name" value="CO dehydrogenase molybdoprotein N-domain-like"/>
    <property type="match status" value="1"/>
</dbReference>
<keyword evidence="11" id="KW-0560">Oxidoreductase</keyword>
<dbReference type="PROSITE" id="PS51085">
    <property type="entry name" value="2FE2S_FER_2"/>
    <property type="match status" value="1"/>
</dbReference>
<comment type="caution">
    <text evidence="24">The sequence shown here is derived from an EMBL/GenBank/DDBJ whole genome shotgun (WGS) entry which is preliminary data.</text>
</comment>
<dbReference type="GO" id="GO:0071949">
    <property type="term" value="F:FAD binding"/>
    <property type="evidence" value="ECO:0007669"/>
    <property type="project" value="InterPro"/>
</dbReference>
<comment type="cofactor">
    <cofactor evidence="21">
        <name>[2Fe-2S] cluster</name>
        <dbReference type="ChEBI" id="CHEBI:190135"/>
    </cofactor>
    <text evidence="21">Binds 2 [2Fe-2S] clusters.</text>
</comment>
<dbReference type="FunFam" id="3.10.20.30:FF:000015">
    <property type="entry name" value="Aldehyde oxidase 1"/>
    <property type="match status" value="1"/>
</dbReference>
<evidence type="ECO:0000256" key="14">
    <source>
        <dbReference type="ARBA" id="ARBA00023027"/>
    </source>
</evidence>
<dbReference type="Gene3D" id="3.30.43.10">
    <property type="entry name" value="Uridine Diphospho-n-acetylenolpyruvylglucosamine Reductase, domain 2"/>
    <property type="match status" value="1"/>
</dbReference>
<feature type="domain" description="FAD-binding PCMH-type" evidence="23">
    <location>
        <begin position="258"/>
        <end position="444"/>
    </location>
</feature>
<keyword evidence="7" id="KW-0285">Flavoprotein</keyword>
<evidence type="ECO:0000256" key="2">
    <source>
        <dbReference type="ARBA" id="ARBA00004275"/>
    </source>
</evidence>
<feature type="binding site" evidence="20">
    <location>
        <begin position="286"/>
        <end position="293"/>
    </location>
    <ligand>
        <name>FAD</name>
        <dbReference type="ChEBI" id="CHEBI:57692"/>
    </ligand>
</feature>
<feature type="binding site" evidence="21">
    <location>
        <position position="155"/>
    </location>
    <ligand>
        <name>[2Fe-2S] cluster</name>
        <dbReference type="ChEBI" id="CHEBI:190135"/>
        <label>2</label>
    </ligand>
</feature>
<dbReference type="SUPFAM" id="SSF56176">
    <property type="entry name" value="FAD-binding/transporter-associated domain-like"/>
    <property type="match status" value="1"/>
</dbReference>
<feature type="binding site" evidence="21">
    <location>
        <position position="56"/>
    </location>
    <ligand>
        <name>[2Fe-2S] cluster</name>
        <dbReference type="ChEBI" id="CHEBI:190135"/>
        <label>1</label>
    </ligand>
</feature>
<keyword evidence="25" id="KW-1185">Reference proteome</keyword>
<dbReference type="SUPFAM" id="SSF47741">
    <property type="entry name" value="CO dehydrogenase ISP C-domain like"/>
    <property type="match status" value="1"/>
</dbReference>
<dbReference type="Pfam" id="PF20256">
    <property type="entry name" value="MoCoBD_2"/>
    <property type="match status" value="1"/>
</dbReference>
<keyword evidence="9 21" id="KW-0479">Metal-binding</keyword>
<evidence type="ECO:0000256" key="20">
    <source>
        <dbReference type="PIRSR" id="PIRSR000127-2"/>
    </source>
</evidence>
<keyword evidence="13 21" id="KW-0411">Iron-sulfur</keyword>
<dbReference type="InterPro" id="IPR016167">
    <property type="entry name" value="FAD-bd_PCMH_sub1"/>
</dbReference>
<dbReference type="PROSITE" id="PS00197">
    <property type="entry name" value="2FE2S_FER_1"/>
    <property type="match status" value="1"/>
</dbReference>
<dbReference type="SUPFAM" id="SSF56003">
    <property type="entry name" value="Molybdenum cofactor-binding domain"/>
    <property type="match status" value="1"/>
</dbReference>
<keyword evidence="12 21" id="KW-0408">Iron</keyword>
<evidence type="ECO:0000256" key="17">
    <source>
        <dbReference type="ARBA" id="ARBA00049017"/>
    </source>
</evidence>
<gene>
    <name evidence="24" type="ORF">SK128_021569</name>
</gene>
<comment type="cofactor">
    <cofactor evidence="16">
        <name>[2Fe-2S] cluster</name>
        <dbReference type="ChEBI" id="CHEBI:190135"/>
    </cofactor>
</comment>
<feature type="binding site" evidence="20">
    <location>
        <position position="452"/>
    </location>
    <ligand>
        <name>FAD</name>
        <dbReference type="ChEBI" id="CHEBI:57692"/>
    </ligand>
</feature>
<dbReference type="Pfam" id="PF01799">
    <property type="entry name" value="Fer2_2"/>
    <property type="match status" value="1"/>
</dbReference>
<dbReference type="InterPro" id="IPR036856">
    <property type="entry name" value="Ald_Oxase/Xan_DH_a/b_sf"/>
</dbReference>
<dbReference type="FunFam" id="3.30.365.10:FF:000004">
    <property type="entry name" value="Xanthine dehydrogenase oxidase"/>
    <property type="match status" value="1"/>
</dbReference>
<dbReference type="InterPro" id="IPR000674">
    <property type="entry name" value="Ald_Oxase/Xan_DH_a/b"/>
</dbReference>
<dbReference type="Pfam" id="PF00941">
    <property type="entry name" value="FAD_binding_5"/>
    <property type="match status" value="1"/>
</dbReference>
<feature type="binding site" evidence="21">
    <location>
        <position position="53"/>
    </location>
    <ligand>
        <name>[2Fe-2S] cluster</name>
        <dbReference type="ChEBI" id="CHEBI:190135"/>
        <label>1</label>
    </ligand>
</feature>
<evidence type="ECO:0000256" key="7">
    <source>
        <dbReference type="ARBA" id="ARBA00022630"/>
    </source>
</evidence>
<feature type="binding site" evidence="20">
    <location>
        <position position="366"/>
    </location>
    <ligand>
        <name>FAD</name>
        <dbReference type="ChEBI" id="CHEBI:57692"/>
    </ligand>
</feature>
<dbReference type="SUPFAM" id="SSF54292">
    <property type="entry name" value="2Fe-2S ferredoxin-like"/>
    <property type="match status" value="1"/>
</dbReference>
<feature type="binding site" evidence="21">
    <location>
        <position position="48"/>
    </location>
    <ligand>
        <name>[2Fe-2S] cluster</name>
        <dbReference type="ChEBI" id="CHEBI:190135"/>
        <label>1</label>
    </ligand>
</feature>
<dbReference type="InterPro" id="IPR005107">
    <property type="entry name" value="CO_DH_flav_C"/>
</dbReference>
<dbReference type="GO" id="GO:0004854">
    <property type="term" value="F:xanthine dehydrogenase activity"/>
    <property type="evidence" value="ECO:0007669"/>
    <property type="project" value="UniProtKB-EC"/>
</dbReference>
<organism evidence="24 25">
    <name type="scientific">Halocaridina rubra</name>
    <name type="common">Hawaiian red shrimp</name>
    <dbReference type="NCBI Taxonomy" id="373956"/>
    <lineage>
        <taxon>Eukaryota</taxon>
        <taxon>Metazoa</taxon>
        <taxon>Ecdysozoa</taxon>
        <taxon>Arthropoda</taxon>
        <taxon>Crustacea</taxon>
        <taxon>Multicrustacea</taxon>
        <taxon>Malacostraca</taxon>
        <taxon>Eumalacostraca</taxon>
        <taxon>Eucarida</taxon>
        <taxon>Decapoda</taxon>
        <taxon>Pleocyemata</taxon>
        <taxon>Caridea</taxon>
        <taxon>Atyoidea</taxon>
        <taxon>Atyidae</taxon>
        <taxon>Halocaridina</taxon>
    </lineage>
</organism>
<keyword evidence="6 21" id="KW-0500">Molybdenum</keyword>
<dbReference type="InterPro" id="IPR046867">
    <property type="entry name" value="AldOxase/xan_DH_MoCoBD2"/>
</dbReference>
<dbReference type="InterPro" id="IPR016208">
    <property type="entry name" value="Ald_Oxase/xanthine_DH-like"/>
</dbReference>
<dbReference type="EMBL" id="JAXCGZ010020834">
    <property type="protein sequence ID" value="KAK7065266.1"/>
    <property type="molecule type" value="Genomic_DNA"/>
</dbReference>
<evidence type="ECO:0000259" key="23">
    <source>
        <dbReference type="PROSITE" id="PS51387"/>
    </source>
</evidence>
<dbReference type="InterPro" id="IPR037165">
    <property type="entry name" value="AldOxase/xan_DH_Mopterin-bd_sf"/>
</dbReference>
<dbReference type="InterPro" id="IPR036318">
    <property type="entry name" value="FAD-bd_PCMH-like_sf"/>
</dbReference>
<evidence type="ECO:0000256" key="12">
    <source>
        <dbReference type="ARBA" id="ARBA00023004"/>
    </source>
</evidence>
<dbReference type="FunFam" id="3.30.465.10:FF:000004">
    <property type="entry name" value="Xanthine dehydrogenase/oxidase"/>
    <property type="match status" value="1"/>
</dbReference>
<dbReference type="InterPro" id="IPR001041">
    <property type="entry name" value="2Fe-2S_ferredoxin-type"/>
</dbReference>
<accession>A0AAN8WFU0</accession>
<comment type="subunit">
    <text evidence="4">Homodimer.</text>
</comment>
<dbReference type="InterPro" id="IPR016166">
    <property type="entry name" value="FAD-bd_PCMH"/>
</dbReference>
<dbReference type="InterPro" id="IPR036010">
    <property type="entry name" value="2Fe-2S_ferredoxin-like_sf"/>
</dbReference>
<comment type="subcellular location">
    <subcellularLocation>
        <location evidence="2">Peroxisome</location>
    </subcellularLocation>
</comment>
<dbReference type="GO" id="GO:0005777">
    <property type="term" value="C:peroxisome"/>
    <property type="evidence" value="ECO:0007669"/>
    <property type="project" value="UniProtKB-SubCell"/>
</dbReference>
<dbReference type="InterPro" id="IPR036884">
    <property type="entry name" value="2Fe-2S-bd_dom_sf"/>
</dbReference>
<evidence type="ECO:0000256" key="4">
    <source>
        <dbReference type="ARBA" id="ARBA00011738"/>
    </source>
</evidence>
<dbReference type="NCBIfam" id="TIGR02963">
    <property type="entry name" value="xanthine_xdhA"/>
    <property type="match status" value="1"/>
</dbReference>
<proteinExistence type="inferred from homology"/>
<feature type="binding site" evidence="21">
    <location>
        <position position="121"/>
    </location>
    <ligand>
        <name>[2Fe-2S] cluster</name>
        <dbReference type="ChEBI" id="CHEBI:190135"/>
        <label>2</label>
    </ligand>
</feature>
<dbReference type="FunFam" id="3.90.1170.50:FF:000001">
    <property type="entry name" value="Aldehyde oxidase 1"/>
    <property type="match status" value="1"/>
</dbReference>
<dbReference type="Gene3D" id="3.30.365.10">
    <property type="entry name" value="Aldehyde oxidase/xanthine dehydrogenase, molybdopterin binding domain"/>
    <property type="match status" value="4"/>
</dbReference>
<protein>
    <recommendedName>
        <fullName evidence="5">xanthine dehydrogenase</fullName>
        <ecNumber evidence="5">1.17.1.4</ecNumber>
    </recommendedName>
</protein>
<evidence type="ECO:0000313" key="25">
    <source>
        <dbReference type="Proteomes" id="UP001381693"/>
    </source>
</evidence>
<dbReference type="PANTHER" id="PTHR45444">
    <property type="entry name" value="XANTHINE DEHYDROGENASE"/>
    <property type="match status" value="1"/>
</dbReference>
<dbReference type="InterPro" id="IPR002888">
    <property type="entry name" value="2Fe-2S-bd"/>
</dbReference>
<dbReference type="Pfam" id="PF01315">
    <property type="entry name" value="Ald_Xan_dh_C"/>
    <property type="match status" value="1"/>
</dbReference>
<reference evidence="24 25" key="1">
    <citation type="submission" date="2023-11" db="EMBL/GenBank/DDBJ databases">
        <title>Halocaridina rubra genome assembly.</title>
        <authorList>
            <person name="Smith C."/>
        </authorList>
    </citation>
    <scope>NUCLEOTIDE SEQUENCE [LARGE SCALE GENOMIC DNA]</scope>
    <source>
        <strain evidence="24">EP-1</strain>
        <tissue evidence="24">Whole</tissue>
    </source>
</reference>
<evidence type="ECO:0000256" key="5">
    <source>
        <dbReference type="ARBA" id="ARBA00013123"/>
    </source>
</evidence>
<evidence type="ECO:0000256" key="3">
    <source>
        <dbReference type="ARBA" id="ARBA00006849"/>
    </source>
</evidence>
<evidence type="ECO:0000256" key="1">
    <source>
        <dbReference type="ARBA" id="ARBA00001974"/>
    </source>
</evidence>
<evidence type="ECO:0000256" key="13">
    <source>
        <dbReference type="ARBA" id="ARBA00023014"/>
    </source>
</evidence>
<feature type="binding site" evidence="20">
    <location>
        <position position="434"/>
    </location>
    <ligand>
        <name>FAD</name>
        <dbReference type="ChEBI" id="CHEBI:57692"/>
    </ligand>
</feature>
<feature type="binding site" evidence="20">
    <location>
        <position position="946"/>
    </location>
    <ligand>
        <name>substrate</name>
    </ligand>
</feature>
<evidence type="ECO:0000256" key="19">
    <source>
        <dbReference type="PIRSR" id="PIRSR000127-1"/>
    </source>
</evidence>
<evidence type="ECO:0000256" key="16">
    <source>
        <dbReference type="ARBA" id="ARBA00034078"/>
    </source>
</evidence>
<dbReference type="SMART" id="SM01092">
    <property type="entry name" value="CO_deh_flav_C"/>
    <property type="match status" value="1"/>
</dbReference>
<dbReference type="Proteomes" id="UP001381693">
    <property type="component" value="Unassembled WGS sequence"/>
</dbReference>
<dbReference type="Pfam" id="PF03450">
    <property type="entry name" value="CO_deh_flav_C"/>
    <property type="match status" value="1"/>
</dbReference>
<dbReference type="SMART" id="SM01008">
    <property type="entry name" value="Ald_Xan_dh_C"/>
    <property type="match status" value="1"/>
</dbReference>
<feature type="binding site" evidence="21">
    <location>
        <position position="78"/>
    </location>
    <ligand>
        <name>[2Fe-2S] cluster</name>
        <dbReference type="ChEBI" id="CHEBI:190135"/>
        <label>1</label>
    </ligand>
</feature>
<evidence type="ECO:0000256" key="9">
    <source>
        <dbReference type="ARBA" id="ARBA00022723"/>
    </source>
</evidence>
<evidence type="ECO:0000256" key="15">
    <source>
        <dbReference type="ARBA" id="ARBA00023140"/>
    </source>
</evidence>
<comment type="catalytic activity">
    <reaction evidence="18">
        <text>hypoxanthine + NAD(+) + H2O = xanthine + NADH + H(+)</text>
        <dbReference type="Rhea" id="RHEA:24670"/>
        <dbReference type="ChEBI" id="CHEBI:15377"/>
        <dbReference type="ChEBI" id="CHEBI:15378"/>
        <dbReference type="ChEBI" id="CHEBI:17368"/>
        <dbReference type="ChEBI" id="CHEBI:17712"/>
        <dbReference type="ChEBI" id="CHEBI:57540"/>
        <dbReference type="ChEBI" id="CHEBI:57945"/>
        <dbReference type="EC" id="1.17.1.4"/>
    </reaction>
</comment>
<dbReference type="InterPro" id="IPR002346">
    <property type="entry name" value="Mopterin_DH_FAD-bd"/>
</dbReference>
<comment type="similarity">
    <text evidence="3">Belongs to the xanthine dehydrogenase family.</text>
</comment>
<dbReference type="Gene3D" id="3.30.465.10">
    <property type="match status" value="1"/>
</dbReference>
<dbReference type="Pfam" id="PF02738">
    <property type="entry name" value="MoCoBD_1"/>
    <property type="match status" value="1"/>
</dbReference>
<dbReference type="FunFam" id="3.30.43.10:FF:000001">
    <property type="entry name" value="Xanthine dehydrogenase/oxidase"/>
    <property type="match status" value="1"/>
</dbReference>
<dbReference type="PIRSF" id="PIRSF000127">
    <property type="entry name" value="Xanthine_DH"/>
    <property type="match status" value="1"/>
</dbReference>
<dbReference type="Gene3D" id="3.90.1170.50">
    <property type="entry name" value="Aldehyde oxidase/xanthine dehydrogenase, a/b hammerhead"/>
    <property type="match status" value="1"/>
</dbReference>